<feature type="compositionally biased region" description="Basic and acidic residues" evidence="1">
    <location>
        <begin position="1"/>
        <end position="15"/>
    </location>
</feature>
<gene>
    <name evidence="2" type="ORF">CR201_G0049238</name>
</gene>
<reference evidence="2" key="1">
    <citation type="submission" date="2017-12" db="EMBL/GenBank/DDBJ databases">
        <title>High-resolution comparative analysis of great ape genomes.</title>
        <authorList>
            <person name="Pollen A."/>
            <person name="Hastie A."/>
            <person name="Hormozdiari F."/>
            <person name="Dougherty M."/>
            <person name="Liu R."/>
            <person name="Chaisson M."/>
            <person name="Hoppe E."/>
            <person name="Hill C."/>
            <person name="Pang A."/>
            <person name="Hillier L."/>
            <person name="Baker C."/>
            <person name="Armstrong J."/>
            <person name="Shendure J."/>
            <person name="Paten B."/>
            <person name="Wilson R."/>
            <person name="Chao H."/>
            <person name="Schneider V."/>
            <person name="Ventura M."/>
            <person name="Kronenberg Z."/>
            <person name="Murali S."/>
            <person name="Gordon D."/>
            <person name="Cantsilieris S."/>
            <person name="Munson K."/>
            <person name="Nelson B."/>
            <person name="Raja A."/>
            <person name="Underwood J."/>
            <person name="Diekhans M."/>
            <person name="Fiddes I."/>
            <person name="Haussler D."/>
            <person name="Eichler E."/>
        </authorList>
    </citation>
    <scope>NUCLEOTIDE SEQUENCE [LARGE SCALE GENOMIC DNA]</scope>
    <source>
        <strain evidence="2">Susie</strain>
    </source>
</reference>
<sequence>MKELDPKNDISEDKPSVVGVATGGPARNGARGPGSEGVWEQGSWPERLWGDAGAEWEPLGIPQGNKLLGGSVPGCHELKAFANQSCVLVPPRLDDPTEKGACPPIRRGKNFSSTSDLSKPPMPCEEKKT</sequence>
<feature type="region of interest" description="Disordered" evidence="1">
    <location>
        <begin position="94"/>
        <end position="129"/>
    </location>
</feature>
<evidence type="ECO:0000313" key="2">
    <source>
        <dbReference type="EMBL" id="PNJ10587.1"/>
    </source>
</evidence>
<feature type="non-terminal residue" evidence="2">
    <location>
        <position position="129"/>
    </location>
</feature>
<proteinExistence type="predicted"/>
<name>A0A2J8RPZ0_PONAB</name>
<evidence type="ECO:0000256" key="1">
    <source>
        <dbReference type="SAM" id="MobiDB-lite"/>
    </source>
</evidence>
<accession>A0A2J8RPZ0</accession>
<dbReference type="EMBL" id="NDHI03003661">
    <property type="protein sequence ID" value="PNJ10587.1"/>
    <property type="molecule type" value="Genomic_DNA"/>
</dbReference>
<comment type="caution">
    <text evidence="2">The sequence shown here is derived from an EMBL/GenBank/DDBJ whole genome shotgun (WGS) entry which is preliminary data.</text>
</comment>
<protein>
    <submittedName>
        <fullName evidence="2">ZNF71 isoform 1</fullName>
    </submittedName>
</protein>
<organism evidence="2">
    <name type="scientific">Pongo abelii</name>
    <name type="common">Sumatran orangutan</name>
    <name type="synonym">Pongo pygmaeus abelii</name>
    <dbReference type="NCBI Taxonomy" id="9601"/>
    <lineage>
        <taxon>Eukaryota</taxon>
        <taxon>Metazoa</taxon>
        <taxon>Chordata</taxon>
        <taxon>Craniata</taxon>
        <taxon>Vertebrata</taxon>
        <taxon>Euteleostomi</taxon>
        <taxon>Mammalia</taxon>
        <taxon>Eutheria</taxon>
        <taxon>Euarchontoglires</taxon>
        <taxon>Primates</taxon>
        <taxon>Haplorrhini</taxon>
        <taxon>Catarrhini</taxon>
        <taxon>Hominidae</taxon>
        <taxon>Pongo</taxon>
    </lineage>
</organism>
<dbReference type="AlphaFoldDB" id="A0A2J8RPZ0"/>
<feature type="region of interest" description="Disordered" evidence="1">
    <location>
        <begin position="1"/>
        <end position="42"/>
    </location>
</feature>